<feature type="domain" description="Enoyl reductase (ER)" evidence="5">
    <location>
        <begin position="7"/>
        <end position="333"/>
    </location>
</feature>
<dbReference type="GO" id="GO:0008270">
    <property type="term" value="F:zinc ion binding"/>
    <property type="evidence" value="ECO:0007669"/>
    <property type="project" value="InterPro"/>
</dbReference>
<evidence type="ECO:0000256" key="3">
    <source>
        <dbReference type="ARBA" id="ARBA00023002"/>
    </source>
</evidence>
<dbReference type="Proteomes" id="UP000315235">
    <property type="component" value="Unassembled WGS sequence"/>
</dbReference>
<dbReference type="RefSeq" id="WP_143487083.1">
    <property type="nucleotide sequence ID" value="NZ_VJOY01000003.1"/>
</dbReference>
<keyword evidence="2 4" id="KW-0862">Zinc</keyword>
<dbReference type="GO" id="GO:0016616">
    <property type="term" value="F:oxidoreductase activity, acting on the CH-OH group of donors, NAD or NADP as acceptor"/>
    <property type="evidence" value="ECO:0007669"/>
    <property type="project" value="UniProtKB-ARBA"/>
</dbReference>
<comment type="similarity">
    <text evidence="4">Belongs to the zinc-containing alcohol dehydrogenase family.</text>
</comment>
<dbReference type="Gene3D" id="3.90.180.10">
    <property type="entry name" value="Medium-chain alcohol dehydrogenases, catalytic domain"/>
    <property type="match status" value="1"/>
</dbReference>
<dbReference type="InterPro" id="IPR036291">
    <property type="entry name" value="NAD(P)-bd_dom_sf"/>
</dbReference>
<dbReference type="InterPro" id="IPR011032">
    <property type="entry name" value="GroES-like_sf"/>
</dbReference>
<comment type="cofactor">
    <cofactor evidence="4">
        <name>Zn(2+)</name>
        <dbReference type="ChEBI" id="CHEBI:29105"/>
    </cofactor>
</comment>
<dbReference type="SUPFAM" id="SSF50129">
    <property type="entry name" value="GroES-like"/>
    <property type="match status" value="1"/>
</dbReference>
<dbReference type="Pfam" id="PF08240">
    <property type="entry name" value="ADH_N"/>
    <property type="match status" value="1"/>
</dbReference>
<dbReference type="PANTHER" id="PTHR43401">
    <property type="entry name" value="L-THREONINE 3-DEHYDROGENASE"/>
    <property type="match status" value="1"/>
</dbReference>
<dbReference type="InterPro" id="IPR050129">
    <property type="entry name" value="Zn_alcohol_dh"/>
</dbReference>
<dbReference type="InterPro" id="IPR013149">
    <property type="entry name" value="ADH-like_C"/>
</dbReference>
<dbReference type="AlphaFoldDB" id="A0A553H1S7"/>
<keyword evidence="7" id="KW-1185">Reference proteome</keyword>
<name>A0A553H1S7_9PSED</name>
<dbReference type="InterPro" id="IPR020843">
    <property type="entry name" value="ER"/>
</dbReference>
<evidence type="ECO:0000256" key="4">
    <source>
        <dbReference type="RuleBase" id="RU361277"/>
    </source>
</evidence>
<dbReference type="InterPro" id="IPR013154">
    <property type="entry name" value="ADH-like_N"/>
</dbReference>
<gene>
    <name evidence="6" type="ORF">FM069_04425</name>
</gene>
<dbReference type="Gene3D" id="3.40.50.720">
    <property type="entry name" value="NAD(P)-binding Rossmann-like Domain"/>
    <property type="match status" value="1"/>
</dbReference>
<keyword evidence="1 4" id="KW-0479">Metal-binding</keyword>
<dbReference type="SUPFAM" id="SSF51735">
    <property type="entry name" value="NAD(P)-binding Rossmann-fold domains"/>
    <property type="match status" value="1"/>
</dbReference>
<evidence type="ECO:0000313" key="7">
    <source>
        <dbReference type="Proteomes" id="UP000315235"/>
    </source>
</evidence>
<dbReference type="PROSITE" id="PS00059">
    <property type="entry name" value="ADH_ZINC"/>
    <property type="match status" value="1"/>
</dbReference>
<dbReference type="InterPro" id="IPR002328">
    <property type="entry name" value="ADH_Zn_CS"/>
</dbReference>
<protein>
    <submittedName>
        <fullName evidence="6">Zinc-binding dehydrogenase</fullName>
    </submittedName>
</protein>
<sequence>MKAYVTEKPRHLSLTEVEEPEVGPGQVLLQVRAVGICGSDHHIYLGHHPYARLPMVQGHEFCGEILRYGPECKETLPEGSQVVIEPLLRCGTCYACRQGRYNCCESLAIFGVHRPGAFQERVVVPEYLMHGSDDLEPQVATFAEPLSIAVQAVKRGRIQADDIVLVLGAGPIGLATLLACKDIGAQVVISDVMASRLEKARALGADQVFNPERDDPQALRAYTGGGVTAVIDAVAVEPAIRLGIDLLRAAGRYVLIGMSGKDLPIPISTVVAKEIDIIGSRNSSNVFADAVALLRRNVSKVEQIISVSEGLDTLPAMMDYSIEHPEKVEKMVVVL</sequence>
<evidence type="ECO:0000259" key="5">
    <source>
        <dbReference type="SMART" id="SM00829"/>
    </source>
</evidence>
<organism evidence="6 7">
    <name type="scientific">Pseudomonas mangiferae</name>
    <dbReference type="NCBI Taxonomy" id="2593654"/>
    <lineage>
        <taxon>Bacteria</taxon>
        <taxon>Pseudomonadati</taxon>
        <taxon>Pseudomonadota</taxon>
        <taxon>Gammaproteobacteria</taxon>
        <taxon>Pseudomonadales</taxon>
        <taxon>Pseudomonadaceae</taxon>
        <taxon>Pseudomonas</taxon>
    </lineage>
</organism>
<reference evidence="6 7" key="1">
    <citation type="submission" date="2019-07" db="EMBL/GenBank/DDBJ databases">
        <title>Pseudomonas mangiferae sp. nov., isolated from bark of mango tree in Thailand.</title>
        <authorList>
            <person name="Srisuk N."/>
            <person name="Anurat P."/>
        </authorList>
    </citation>
    <scope>NUCLEOTIDE SEQUENCE [LARGE SCALE GENOMIC DNA]</scope>
    <source>
        <strain evidence="6 7">DMKU_BBB3-04</strain>
    </source>
</reference>
<evidence type="ECO:0000256" key="1">
    <source>
        <dbReference type="ARBA" id="ARBA00022723"/>
    </source>
</evidence>
<dbReference type="Pfam" id="PF00107">
    <property type="entry name" value="ADH_zinc_N"/>
    <property type="match status" value="1"/>
</dbReference>
<proteinExistence type="inferred from homology"/>
<dbReference type="PANTHER" id="PTHR43401:SF2">
    <property type="entry name" value="L-THREONINE 3-DEHYDROGENASE"/>
    <property type="match status" value="1"/>
</dbReference>
<evidence type="ECO:0000256" key="2">
    <source>
        <dbReference type="ARBA" id="ARBA00022833"/>
    </source>
</evidence>
<dbReference type="SMART" id="SM00829">
    <property type="entry name" value="PKS_ER"/>
    <property type="match status" value="1"/>
</dbReference>
<evidence type="ECO:0000313" key="6">
    <source>
        <dbReference type="EMBL" id="TRX75691.1"/>
    </source>
</evidence>
<accession>A0A553H1S7</accession>
<dbReference type="EMBL" id="VJOY01000003">
    <property type="protein sequence ID" value="TRX75691.1"/>
    <property type="molecule type" value="Genomic_DNA"/>
</dbReference>
<keyword evidence="3" id="KW-0560">Oxidoreductase</keyword>
<dbReference type="OrthoDB" id="9773078at2"/>
<comment type="caution">
    <text evidence="6">The sequence shown here is derived from an EMBL/GenBank/DDBJ whole genome shotgun (WGS) entry which is preliminary data.</text>
</comment>